<gene>
    <name evidence="4" type="ORF">FNK824_LOCUS15498</name>
    <name evidence="3" type="ORF">SEV965_LOCUS1311</name>
</gene>
<dbReference type="EMBL" id="CAJOBE010002250">
    <property type="protein sequence ID" value="CAF3809769.1"/>
    <property type="molecule type" value="Genomic_DNA"/>
</dbReference>
<sequence>MSEKVKISNRPKVFVRDTPGILEPRLKSANESFRLLLTNSIPIQQRELSDIIADYCLFLLNKYDKQRLYMKYCELDRPTDDILTVLTAIAKLKHCTQVYGNKRGYDLTGAALHFIHEISKGTFGQITFDQDILDEMEKEKSNDTNLFRTNTGRIKKSI</sequence>
<keyword evidence="1" id="KW-0547">Nucleotide-binding</keyword>
<reference evidence="3" key="1">
    <citation type="submission" date="2021-02" db="EMBL/GenBank/DDBJ databases">
        <authorList>
            <person name="Nowell W R."/>
        </authorList>
    </citation>
    <scope>NUCLEOTIDE SEQUENCE</scope>
</reference>
<evidence type="ECO:0000256" key="2">
    <source>
        <dbReference type="ARBA" id="ARBA00023134"/>
    </source>
</evidence>
<evidence type="ECO:0000313" key="3">
    <source>
        <dbReference type="EMBL" id="CAF0814757.1"/>
    </source>
</evidence>
<dbReference type="GO" id="GO:0003924">
    <property type="term" value="F:GTPase activity"/>
    <property type="evidence" value="ECO:0007669"/>
    <property type="project" value="TreeGrafter"/>
</dbReference>
<evidence type="ECO:0000313" key="5">
    <source>
        <dbReference type="Proteomes" id="UP000663889"/>
    </source>
</evidence>
<dbReference type="GO" id="GO:0005525">
    <property type="term" value="F:GTP binding"/>
    <property type="evidence" value="ECO:0007669"/>
    <property type="project" value="UniProtKB-KW"/>
</dbReference>
<dbReference type="EMBL" id="CAJNOU010000024">
    <property type="protein sequence ID" value="CAF0814757.1"/>
    <property type="molecule type" value="Genomic_DNA"/>
</dbReference>
<dbReference type="GO" id="GO:0005739">
    <property type="term" value="C:mitochondrion"/>
    <property type="evidence" value="ECO:0007669"/>
    <property type="project" value="TreeGrafter"/>
</dbReference>
<proteinExistence type="predicted"/>
<accession>A0A813TXT4</accession>
<evidence type="ECO:0000313" key="4">
    <source>
        <dbReference type="EMBL" id="CAF3809769.1"/>
    </source>
</evidence>
<protein>
    <submittedName>
        <fullName evidence="3">Uncharacterized protein</fullName>
    </submittedName>
</protein>
<dbReference type="PANTHER" id="PTHR45782:SF4">
    <property type="entry name" value="MITOCHONDRIAL RIBOSOME-ASSOCIATED GTPASE 1"/>
    <property type="match status" value="1"/>
</dbReference>
<keyword evidence="2" id="KW-0342">GTP-binding</keyword>
<dbReference type="Gene3D" id="1.10.1580.10">
    <property type="match status" value="1"/>
</dbReference>
<dbReference type="InterPro" id="IPR023179">
    <property type="entry name" value="GTP-bd_ortho_bundle_sf"/>
</dbReference>
<organism evidence="3 5">
    <name type="scientific">Rotaria sordida</name>
    <dbReference type="NCBI Taxonomy" id="392033"/>
    <lineage>
        <taxon>Eukaryota</taxon>
        <taxon>Metazoa</taxon>
        <taxon>Spiralia</taxon>
        <taxon>Gnathifera</taxon>
        <taxon>Rotifera</taxon>
        <taxon>Eurotatoria</taxon>
        <taxon>Bdelloidea</taxon>
        <taxon>Philodinida</taxon>
        <taxon>Philodinidae</taxon>
        <taxon>Rotaria</taxon>
    </lineage>
</organism>
<dbReference type="GO" id="GO:0032543">
    <property type="term" value="P:mitochondrial translation"/>
    <property type="evidence" value="ECO:0007669"/>
    <property type="project" value="TreeGrafter"/>
</dbReference>
<evidence type="ECO:0000256" key="1">
    <source>
        <dbReference type="ARBA" id="ARBA00022741"/>
    </source>
</evidence>
<comment type="caution">
    <text evidence="3">The sequence shown here is derived from an EMBL/GenBank/DDBJ whole genome shotgun (WGS) entry which is preliminary data.</text>
</comment>
<dbReference type="AlphaFoldDB" id="A0A813TXT4"/>
<name>A0A813TXT4_9BILA</name>
<dbReference type="Proteomes" id="UP000663874">
    <property type="component" value="Unassembled WGS sequence"/>
</dbReference>
<dbReference type="Proteomes" id="UP000663889">
    <property type="component" value="Unassembled WGS sequence"/>
</dbReference>
<dbReference type="PANTHER" id="PTHR45782">
    <property type="entry name" value="MITOCHONDRIAL RIBOSOME-ASSOCIATED GTPASE 1"/>
    <property type="match status" value="1"/>
</dbReference>